<feature type="compositionally biased region" description="Pro residues" evidence="11">
    <location>
        <begin position="42"/>
        <end position="56"/>
    </location>
</feature>
<comment type="catalytic activity">
    <reaction evidence="8">
        <text>H2O(in) = H2O(out)</text>
        <dbReference type="Rhea" id="RHEA:29667"/>
        <dbReference type="ChEBI" id="CHEBI:15377"/>
    </reaction>
</comment>
<evidence type="ECO:0000256" key="11">
    <source>
        <dbReference type="SAM" id="MobiDB-lite"/>
    </source>
</evidence>
<keyword evidence="6 12" id="KW-1133">Transmembrane helix</keyword>
<feature type="transmembrane region" description="Helical" evidence="12">
    <location>
        <begin position="114"/>
        <end position="135"/>
    </location>
</feature>
<proteinExistence type="inferred from homology"/>
<feature type="compositionally biased region" description="Basic and acidic residues" evidence="11">
    <location>
        <begin position="60"/>
        <end position="71"/>
    </location>
</feature>
<keyword evidence="14" id="KW-1185">Reference proteome</keyword>
<dbReference type="GO" id="GO:0005886">
    <property type="term" value="C:plasma membrane"/>
    <property type="evidence" value="ECO:0007669"/>
    <property type="project" value="TreeGrafter"/>
</dbReference>
<feature type="region of interest" description="Disordered" evidence="11">
    <location>
        <begin position="34"/>
        <end position="84"/>
    </location>
</feature>
<evidence type="ECO:0000256" key="6">
    <source>
        <dbReference type="ARBA" id="ARBA00022989"/>
    </source>
</evidence>
<dbReference type="AlphaFoldDB" id="A0A9W8YXY7"/>
<keyword evidence="7 12" id="KW-0472">Membrane</keyword>
<dbReference type="Proteomes" id="UP001140453">
    <property type="component" value="Unassembled WGS sequence"/>
</dbReference>
<dbReference type="PROSITE" id="PS00221">
    <property type="entry name" value="MIP"/>
    <property type="match status" value="1"/>
</dbReference>
<dbReference type="PANTHER" id="PTHR43829:SF9">
    <property type="entry name" value="AQUAPORIN-9"/>
    <property type="match status" value="1"/>
</dbReference>
<keyword evidence="5" id="KW-0677">Repeat</keyword>
<reference evidence="13" key="1">
    <citation type="submission" date="2022-10" db="EMBL/GenBank/DDBJ databases">
        <title>Tapping the CABI collections for fungal endophytes: first genome assemblies for Collariella, Neodidymelliopsis, Ascochyta clinopodiicola, Didymella pomorum, Didymosphaeria variabile, Neocosmospora piperis and Neocucurbitaria cava.</title>
        <authorList>
            <person name="Hill R."/>
        </authorList>
    </citation>
    <scope>NUCLEOTIDE SEQUENCE</scope>
    <source>
        <strain evidence="13">IMI 355082</strain>
    </source>
</reference>
<evidence type="ECO:0000256" key="3">
    <source>
        <dbReference type="ARBA" id="ARBA00022448"/>
    </source>
</evidence>
<dbReference type="InterPro" id="IPR023271">
    <property type="entry name" value="Aquaporin-like"/>
</dbReference>
<dbReference type="Gene3D" id="1.20.1080.10">
    <property type="entry name" value="Glycerol uptake facilitator protein"/>
    <property type="match status" value="1"/>
</dbReference>
<comment type="caution">
    <text evidence="13">The sequence shown here is derived from an EMBL/GenBank/DDBJ whole genome shotgun (WGS) entry which is preliminary data.</text>
</comment>
<organism evidence="13 14">
    <name type="scientific">Gnomoniopsis smithogilvyi</name>
    <dbReference type="NCBI Taxonomy" id="1191159"/>
    <lineage>
        <taxon>Eukaryota</taxon>
        <taxon>Fungi</taxon>
        <taxon>Dikarya</taxon>
        <taxon>Ascomycota</taxon>
        <taxon>Pezizomycotina</taxon>
        <taxon>Sordariomycetes</taxon>
        <taxon>Sordariomycetidae</taxon>
        <taxon>Diaporthales</taxon>
        <taxon>Gnomoniaceae</taxon>
        <taxon>Gnomoniopsis</taxon>
    </lineage>
</organism>
<dbReference type="NCBIfam" id="TIGR00861">
    <property type="entry name" value="MIP"/>
    <property type="match status" value="1"/>
</dbReference>
<dbReference type="PRINTS" id="PR00783">
    <property type="entry name" value="MINTRINSICP"/>
</dbReference>
<dbReference type="InterPro" id="IPR022357">
    <property type="entry name" value="MIP_CS"/>
</dbReference>
<protein>
    <submittedName>
        <fullName evidence="13">Glycerol channel</fullName>
    </submittedName>
</protein>
<keyword evidence="4 10" id="KW-0812">Transmembrane</keyword>
<evidence type="ECO:0000313" key="13">
    <source>
        <dbReference type="EMBL" id="KAJ4394667.1"/>
    </source>
</evidence>
<dbReference type="InterPro" id="IPR050363">
    <property type="entry name" value="MIP/Aquaporin"/>
</dbReference>
<dbReference type="EMBL" id="JAPEVB010000002">
    <property type="protein sequence ID" value="KAJ4394667.1"/>
    <property type="molecule type" value="Genomic_DNA"/>
</dbReference>
<keyword evidence="3 10" id="KW-0813">Transport</keyword>
<dbReference type="InterPro" id="IPR000425">
    <property type="entry name" value="MIP"/>
</dbReference>
<dbReference type="CDD" id="cd00333">
    <property type="entry name" value="MIP"/>
    <property type="match status" value="1"/>
</dbReference>
<comment type="catalytic activity">
    <reaction evidence="9">
        <text>glycerol(in) = glycerol(out)</text>
        <dbReference type="Rhea" id="RHEA:29675"/>
        <dbReference type="ChEBI" id="CHEBI:17754"/>
    </reaction>
</comment>
<feature type="transmembrane region" description="Helical" evidence="12">
    <location>
        <begin position="252"/>
        <end position="270"/>
    </location>
</feature>
<evidence type="ECO:0000256" key="10">
    <source>
        <dbReference type="RuleBase" id="RU000477"/>
    </source>
</evidence>
<sequence length="371" mass="40548">MSDAKTTTAVEAGLMPPDLNIVHLTPGRLALWNKSQPSPAFRSPPPWVSRPLPEPYPSDAKVDIQSDDKNENGLPGYSRQGKDATKAGLPTRYHVKPYSEVGVFSERSRMIQDFFSELFGTFIMILFGDGVVAQVTLSKGTKGDFQSINWAWGVAVMLGVFVAKKSGGHLNPAVTLANCVFRRFPWHKLPIYAFAQMLGGMMGAMVIYFNYISAINMFEGGIDIRTVDNAATSTASVFATYPEAFISTKGQFFSEFLSSAILMFCLFALVDAGVGNMLPIFLVFLIFGIGAAFGWETGYAMNMARDFGPRLVSYFLGYGTGVFTAGNTYFWIPIVAPFIGTLTGGLMYDIFVHTGGRSPIRTPWTHASDVV</sequence>
<dbReference type="OrthoDB" id="3222at2759"/>
<feature type="transmembrane region" description="Helical" evidence="12">
    <location>
        <begin position="329"/>
        <end position="351"/>
    </location>
</feature>
<evidence type="ECO:0000256" key="8">
    <source>
        <dbReference type="ARBA" id="ARBA00034651"/>
    </source>
</evidence>
<evidence type="ECO:0000256" key="7">
    <source>
        <dbReference type="ARBA" id="ARBA00023136"/>
    </source>
</evidence>
<dbReference type="GO" id="GO:0015254">
    <property type="term" value="F:glycerol channel activity"/>
    <property type="evidence" value="ECO:0007669"/>
    <property type="project" value="TreeGrafter"/>
</dbReference>
<evidence type="ECO:0000256" key="2">
    <source>
        <dbReference type="ARBA" id="ARBA00006175"/>
    </source>
</evidence>
<evidence type="ECO:0000256" key="12">
    <source>
        <dbReference type="SAM" id="Phobius"/>
    </source>
</evidence>
<dbReference type="SUPFAM" id="SSF81338">
    <property type="entry name" value="Aquaporin-like"/>
    <property type="match status" value="1"/>
</dbReference>
<gene>
    <name evidence="13" type="primary">FPS1</name>
    <name evidence="13" type="ORF">N0V93_003886</name>
</gene>
<name>A0A9W8YXY7_9PEZI</name>
<dbReference type="GO" id="GO:0015250">
    <property type="term" value="F:water channel activity"/>
    <property type="evidence" value="ECO:0007669"/>
    <property type="project" value="TreeGrafter"/>
</dbReference>
<evidence type="ECO:0000256" key="5">
    <source>
        <dbReference type="ARBA" id="ARBA00022737"/>
    </source>
</evidence>
<dbReference type="PANTHER" id="PTHR43829">
    <property type="entry name" value="AQUAPORIN OR AQUAGLYCEROPORIN RELATED"/>
    <property type="match status" value="1"/>
</dbReference>
<accession>A0A9W8YXY7</accession>
<comment type="subcellular location">
    <subcellularLocation>
        <location evidence="1">Membrane</location>
        <topology evidence="1">Multi-pass membrane protein</topology>
    </subcellularLocation>
</comment>
<evidence type="ECO:0000256" key="9">
    <source>
        <dbReference type="ARBA" id="ARBA00049405"/>
    </source>
</evidence>
<evidence type="ECO:0000256" key="1">
    <source>
        <dbReference type="ARBA" id="ARBA00004141"/>
    </source>
</evidence>
<dbReference type="FunFam" id="1.20.1080.10:FF:000027">
    <property type="entry name" value="MIP aquaporin"/>
    <property type="match status" value="1"/>
</dbReference>
<feature type="transmembrane region" description="Helical" evidence="12">
    <location>
        <begin position="277"/>
        <end position="295"/>
    </location>
</feature>
<comment type="similarity">
    <text evidence="2 10">Belongs to the MIP/aquaporin (TC 1.A.8) family.</text>
</comment>
<evidence type="ECO:0000256" key="4">
    <source>
        <dbReference type="ARBA" id="ARBA00022692"/>
    </source>
</evidence>
<feature type="transmembrane region" description="Helical" evidence="12">
    <location>
        <begin position="191"/>
        <end position="211"/>
    </location>
</feature>
<dbReference type="Pfam" id="PF00230">
    <property type="entry name" value="MIP"/>
    <property type="match status" value="1"/>
</dbReference>
<evidence type="ECO:0000313" key="14">
    <source>
        <dbReference type="Proteomes" id="UP001140453"/>
    </source>
</evidence>